<sequence>NIRGKFLRLDPSKLPANPPKGRNATKSCKEARGKEHWKHLRYEDFEPLRLLWDQYIRDLSPENDDELSAILARADLHGSSLRVAQARNPGMVRLAGTVIEETQKTFRIITADNQVKVLPKESSVFEVQALGRSLRLLGPSYVQRWSEKGPKALKPPER</sequence>
<keyword evidence="5" id="KW-1185">Reference proteome</keyword>
<dbReference type="AlphaFoldDB" id="A0A812YMA9"/>
<dbReference type="InterPro" id="IPR036980">
    <property type="entry name" value="RNase_P/MRP_Rpp29_sf"/>
</dbReference>
<evidence type="ECO:0000313" key="4">
    <source>
        <dbReference type="EMBL" id="CAE7782401.1"/>
    </source>
</evidence>
<dbReference type="GO" id="GO:0001682">
    <property type="term" value="P:tRNA 5'-leader removal"/>
    <property type="evidence" value="ECO:0007669"/>
    <property type="project" value="InterPro"/>
</dbReference>
<comment type="caution">
    <text evidence="4">The sequence shown here is derived from an EMBL/GenBank/DDBJ whole genome shotgun (WGS) entry which is preliminary data.</text>
</comment>
<dbReference type="PANTHER" id="PTHR13348:SF0">
    <property type="entry name" value="RIBONUCLEASE P PROTEIN SUBUNIT P29"/>
    <property type="match status" value="1"/>
</dbReference>
<dbReference type="InterPro" id="IPR023534">
    <property type="entry name" value="Rof/RNase_P-like"/>
</dbReference>
<accession>A0A812YMA9</accession>
<gene>
    <name evidence="4" type="primary">POP4</name>
    <name evidence="4" type="ORF">SNEC2469_LOCUS22935</name>
</gene>
<dbReference type="Gene3D" id="2.30.30.210">
    <property type="entry name" value="Ribonuclease P/MRP, subunit p29"/>
    <property type="match status" value="1"/>
</dbReference>
<dbReference type="SUPFAM" id="SSF101744">
    <property type="entry name" value="Rof/RNase P subunit-like"/>
    <property type="match status" value="1"/>
</dbReference>
<evidence type="ECO:0000256" key="2">
    <source>
        <dbReference type="ARBA" id="ARBA00006181"/>
    </source>
</evidence>
<dbReference type="SMART" id="SM00538">
    <property type="entry name" value="POP4"/>
    <property type="match status" value="1"/>
</dbReference>
<dbReference type="OrthoDB" id="124041at2759"/>
<feature type="non-terminal residue" evidence="4">
    <location>
        <position position="158"/>
    </location>
</feature>
<dbReference type="GO" id="GO:0000172">
    <property type="term" value="C:ribonuclease MRP complex"/>
    <property type="evidence" value="ECO:0007669"/>
    <property type="project" value="InterPro"/>
</dbReference>
<comment type="subcellular location">
    <subcellularLocation>
        <location evidence="1">Nucleus</location>
    </subcellularLocation>
</comment>
<dbReference type="InterPro" id="IPR016848">
    <property type="entry name" value="RNase_P/MRP_Rpp29-subunit"/>
</dbReference>
<organism evidence="4 5">
    <name type="scientific">Symbiodinium necroappetens</name>
    <dbReference type="NCBI Taxonomy" id="1628268"/>
    <lineage>
        <taxon>Eukaryota</taxon>
        <taxon>Sar</taxon>
        <taxon>Alveolata</taxon>
        <taxon>Dinophyceae</taxon>
        <taxon>Suessiales</taxon>
        <taxon>Symbiodiniaceae</taxon>
        <taxon>Symbiodinium</taxon>
    </lineage>
</organism>
<dbReference type="Pfam" id="PF01868">
    <property type="entry name" value="RNase_P-MRP_p29"/>
    <property type="match status" value="1"/>
</dbReference>
<evidence type="ECO:0000256" key="1">
    <source>
        <dbReference type="ARBA" id="ARBA00004123"/>
    </source>
</evidence>
<dbReference type="PANTHER" id="PTHR13348">
    <property type="entry name" value="RIBONUCLEASE P SUBUNIT P29"/>
    <property type="match status" value="1"/>
</dbReference>
<dbReference type="GO" id="GO:0006364">
    <property type="term" value="P:rRNA processing"/>
    <property type="evidence" value="ECO:0007669"/>
    <property type="project" value="TreeGrafter"/>
</dbReference>
<reference evidence="4" key="1">
    <citation type="submission" date="2021-02" db="EMBL/GenBank/DDBJ databases">
        <authorList>
            <person name="Dougan E. K."/>
            <person name="Rhodes N."/>
            <person name="Thang M."/>
            <person name="Chan C."/>
        </authorList>
    </citation>
    <scope>NUCLEOTIDE SEQUENCE</scope>
</reference>
<comment type="similarity">
    <text evidence="2">Belongs to the eukaryotic/archaeal RNase P protein component 1 family.</text>
</comment>
<feature type="non-terminal residue" evidence="4">
    <location>
        <position position="1"/>
    </location>
</feature>
<protein>
    <submittedName>
        <fullName evidence="4">POP4 protein</fullName>
    </submittedName>
</protein>
<dbReference type="Proteomes" id="UP000601435">
    <property type="component" value="Unassembled WGS sequence"/>
</dbReference>
<proteinExistence type="inferred from homology"/>
<feature type="region of interest" description="Disordered" evidence="3">
    <location>
        <begin position="1"/>
        <end position="30"/>
    </location>
</feature>
<name>A0A812YMA9_9DINO</name>
<evidence type="ECO:0000256" key="3">
    <source>
        <dbReference type="SAM" id="MobiDB-lite"/>
    </source>
</evidence>
<dbReference type="InterPro" id="IPR002730">
    <property type="entry name" value="Rpp29/RNP1"/>
</dbReference>
<dbReference type="EMBL" id="CAJNJA010042275">
    <property type="protein sequence ID" value="CAE7782401.1"/>
    <property type="molecule type" value="Genomic_DNA"/>
</dbReference>
<dbReference type="GO" id="GO:0030677">
    <property type="term" value="C:ribonuclease P complex"/>
    <property type="evidence" value="ECO:0007669"/>
    <property type="project" value="InterPro"/>
</dbReference>
<dbReference type="GO" id="GO:0033204">
    <property type="term" value="F:ribonuclease P RNA binding"/>
    <property type="evidence" value="ECO:0007669"/>
    <property type="project" value="InterPro"/>
</dbReference>
<dbReference type="GO" id="GO:0005634">
    <property type="term" value="C:nucleus"/>
    <property type="evidence" value="ECO:0007669"/>
    <property type="project" value="UniProtKB-SubCell"/>
</dbReference>
<evidence type="ECO:0000313" key="5">
    <source>
        <dbReference type="Proteomes" id="UP000601435"/>
    </source>
</evidence>